<sequence>MKKLFILMLCMIFLMGSLNALDWSNGTAACWNFDESSGDLIDQINSHDGTLVNTPVQGATGILGNAYDFEAGDNDIVTVPDHADFDLNANGNTMSFSVWIKPETVNDGIFKKGDNSGVTSYQLGITATDIYWREQSNGLGIAPHGGISVGNWYHLVLTTDGETHRYWVDGVSVLNYSESISYTDNNEVFTIGSYYEANDFDGLIDEFVVFTRKITDQDIQDLYNGGAAVPCGGELDQVTLISPLNNSVLSTLEENFVVNYSAPSGVNLTNATYYIWFENGTIFNNSVVVEISGQSNQTNVSIDSFVFEDYVWNVLLWFD</sequence>
<organism evidence="1">
    <name type="scientific">marine sediment metagenome</name>
    <dbReference type="NCBI Taxonomy" id="412755"/>
    <lineage>
        <taxon>unclassified sequences</taxon>
        <taxon>metagenomes</taxon>
        <taxon>ecological metagenomes</taxon>
    </lineage>
</organism>
<comment type="caution">
    <text evidence="1">The sequence shown here is derived from an EMBL/GenBank/DDBJ whole genome shotgun (WGS) entry which is preliminary data.</text>
</comment>
<dbReference type="AlphaFoldDB" id="A0A0F9E0D7"/>
<evidence type="ECO:0008006" key="2">
    <source>
        <dbReference type="Google" id="ProtNLM"/>
    </source>
</evidence>
<feature type="non-terminal residue" evidence="1">
    <location>
        <position position="319"/>
    </location>
</feature>
<dbReference type="Gene3D" id="2.60.120.200">
    <property type="match status" value="1"/>
</dbReference>
<protein>
    <recommendedName>
        <fullName evidence="2">LamG-like jellyroll fold domain-containing protein</fullName>
    </recommendedName>
</protein>
<dbReference type="InterPro" id="IPR013320">
    <property type="entry name" value="ConA-like_dom_sf"/>
</dbReference>
<evidence type="ECO:0000313" key="1">
    <source>
        <dbReference type="EMBL" id="KKL23371.1"/>
    </source>
</evidence>
<dbReference type="SUPFAM" id="SSF49899">
    <property type="entry name" value="Concanavalin A-like lectins/glucanases"/>
    <property type="match status" value="1"/>
</dbReference>
<accession>A0A0F9E0D7</accession>
<proteinExistence type="predicted"/>
<reference evidence="1" key="1">
    <citation type="journal article" date="2015" name="Nature">
        <title>Complex archaea that bridge the gap between prokaryotes and eukaryotes.</title>
        <authorList>
            <person name="Spang A."/>
            <person name="Saw J.H."/>
            <person name="Jorgensen S.L."/>
            <person name="Zaremba-Niedzwiedzka K."/>
            <person name="Martijn J."/>
            <person name="Lind A.E."/>
            <person name="van Eijk R."/>
            <person name="Schleper C."/>
            <person name="Guy L."/>
            <person name="Ettema T.J."/>
        </authorList>
    </citation>
    <scope>NUCLEOTIDE SEQUENCE</scope>
</reference>
<dbReference type="Pfam" id="PF13385">
    <property type="entry name" value="Laminin_G_3"/>
    <property type="match status" value="1"/>
</dbReference>
<dbReference type="EMBL" id="LAZR01036999">
    <property type="protein sequence ID" value="KKL23371.1"/>
    <property type="molecule type" value="Genomic_DNA"/>
</dbReference>
<name>A0A0F9E0D7_9ZZZZ</name>
<gene>
    <name evidence="1" type="ORF">LCGC14_2426040</name>
</gene>